<dbReference type="SUPFAM" id="SSF102114">
    <property type="entry name" value="Radical SAM enzymes"/>
    <property type="match status" value="1"/>
</dbReference>
<sequence>MKLIEKIMMPHLDWIQIEVSGLCNASCFYCPNTLYRKNWNGRILTLNEFMQIVPYLKKVKLLHLQGWGEPFLNKVGTTTNGMLLKESQIEKIIESKIDIIAFSLAGINKNDELRAGTKIEKILDIINDLNKIKTRKKIFNPKIHIAYMLLKSNFYEFEEIPDGVAPVKPDTPLTYSASSCIPLVISS</sequence>
<gene>
    <name evidence="7" type="ORF">ENV75_04420</name>
</gene>
<evidence type="ECO:0000256" key="3">
    <source>
        <dbReference type="ARBA" id="ARBA00022691"/>
    </source>
</evidence>
<evidence type="ECO:0000313" key="7">
    <source>
        <dbReference type="EMBL" id="HGG99677.1"/>
    </source>
</evidence>
<evidence type="ECO:0000256" key="6">
    <source>
        <dbReference type="ARBA" id="ARBA00023014"/>
    </source>
</evidence>
<evidence type="ECO:0000256" key="5">
    <source>
        <dbReference type="ARBA" id="ARBA00023004"/>
    </source>
</evidence>
<keyword evidence="5" id="KW-0408">Iron</keyword>
<keyword evidence="3" id="KW-0949">S-adenosyl-L-methionine</keyword>
<comment type="cofactor">
    <cofactor evidence="1">
        <name>[4Fe-4S] cluster</name>
        <dbReference type="ChEBI" id="CHEBI:49883"/>
    </cofactor>
</comment>
<evidence type="ECO:0000256" key="4">
    <source>
        <dbReference type="ARBA" id="ARBA00022723"/>
    </source>
</evidence>
<evidence type="ECO:0000256" key="1">
    <source>
        <dbReference type="ARBA" id="ARBA00001966"/>
    </source>
</evidence>
<evidence type="ECO:0000256" key="2">
    <source>
        <dbReference type="ARBA" id="ARBA00022485"/>
    </source>
</evidence>
<organism evidence="7">
    <name type="scientific">Thermodesulfovibrio aggregans</name>
    <dbReference type="NCBI Taxonomy" id="86166"/>
    <lineage>
        <taxon>Bacteria</taxon>
        <taxon>Pseudomonadati</taxon>
        <taxon>Nitrospirota</taxon>
        <taxon>Thermodesulfovibrionia</taxon>
        <taxon>Thermodesulfovibrionales</taxon>
        <taxon>Thermodesulfovibrionaceae</taxon>
        <taxon>Thermodesulfovibrio</taxon>
    </lineage>
</organism>
<proteinExistence type="predicted"/>
<accession>A0A7C4AJN3</accession>
<dbReference type="GO" id="GO:0003824">
    <property type="term" value="F:catalytic activity"/>
    <property type="evidence" value="ECO:0007669"/>
    <property type="project" value="InterPro"/>
</dbReference>
<reference evidence="7" key="1">
    <citation type="journal article" date="2020" name="mSystems">
        <title>Genome- and Community-Level Interaction Insights into Carbon Utilization and Element Cycling Functions of Hydrothermarchaeota in Hydrothermal Sediment.</title>
        <authorList>
            <person name="Zhou Z."/>
            <person name="Liu Y."/>
            <person name="Xu W."/>
            <person name="Pan J."/>
            <person name="Luo Z.H."/>
            <person name="Li M."/>
        </authorList>
    </citation>
    <scope>NUCLEOTIDE SEQUENCE [LARGE SCALE GENOMIC DNA]</scope>
    <source>
        <strain evidence="7">SpSt-788</strain>
    </source>
</reference>
<comment type="caution">
    <text evidence="7">The sequence shown here is derived from an EMBL/GenBank/DDBJ whole genome shotgun (WGS) entry which is preliminary data.</text>
</comment>
<dbReference type="Gene3D" id="3.20.20.70">
    <property type="entry name" value="Aldolase class I"/>
    <property type="match status" value="1"/>
</dbReference>
<dbReference type="InterPro" id="IPR007197">
    <property type="entry name" value="rSAM"/>
</dbReference>
<protein>
    <recommendedName>
        <fullName evidence="8">Radical SAM protein</fullName>
    </recommendedName>
</protein>
<keyword evidence="2" id="KW-0004">4Fe-4S</keyword>
<keyword evidence="4" id="KW-0479">Metal-binding</keyword>
<dbReference type="GO" id="GO:0051539">
    <property type="term" value="F:4 iron, 4 sulfur cluster binding"/>
    <property type="evidence" value="ECO:0007669"/>
    <property type="project" value="UniProtKB-KW"/>
</dbReference>
<dbReference type="InterPro" id="IPR058240">
    <property type="entry name" value="rSAM_sf"/>
</dbReference>
<dbReference type="PANTHER" id="PTHR43787">
    <property type="entry name" value="FEMO COFACTOR BIOSYNTHESIS PROTEIN NIFB-RELATED"/>
    <property type="match status" value="1"/>
</dbReference>
<keyword evidence="6" id="KW-0411">Iron-sulfur</keyword>
<dbReference type="GO" id="GO:0046872">
    <property type="term" value="F:metal ion binding"/>
    <property type="evidence" value="ECO:0007669"/>
    <property type="project" value="UniProtKB-KW"/>
</dbReference>
<dbReference type="EMBL" id="DTHO01000048">
    <property type="protein sequence ID" value="HGG99677.1"/>
    <property type="molecule type" value="Genomic_DNA"/>
</dbReference>
<dbReference type="PANTHER" id="PTHR43787:SF10">
    <property type="entry name" value="COFACTOR MODIFYING PROTEIN"/>
    <property type="match status" value="1"/>
</dbReference>
<dbReference type="InterPro" id="IPR013785">
    <property type="entry name" value="Aldolase_TIM"/>
</dbReference>
<dbReference type="AlphaFoldDB" id="A0A7C4AJN3"/>
<name>A0A7C4AJN3_9BACT</name>
<evidence type="ECO:0008006" key="8">
    <source>
        <dbReference type="Google" id="ProtNLM"/>
    </source>
</evidence>
<dbReference type="SFLD" id="SFLDS00029">
    <property type="entry name" value="Radical_SAM"/>
    <property type="match status" value="1"/>
</dbReference>